<sequence>MRTPQHDQLGHRDSGLQLRRVFFLLPHDRIAQPHGLYQEGVPGDAVTPRQCGPAAARGLAGAQRLRADQYQVADEPYRMVLSWSGDSARTWSASSTGPADRPNGPSWTRGSAVTSDV</sequence>
<proteinExistence type="predicted"/>
<name>A0AAU2UW49_9ACTN</name>
<dbReference type="EMBL" id="CP108318">
    <property type="protein sequence ID" value="WTW59349.1"/>
    <property type="molecule type" value="Genomic_DNA"/>
</dbReference>
<feature type="region of interest" description="Disordered" evidence="1">
    <location>
        <begin position="88"/>
        <end position="117"/>
    </location>
</feature>
<accession>A0AAU2UW49</accession>
<dbReference type="Pfam" id="PF19472">
    <property type="entry name" value="DUF6009"/>
    <property type="match status" value="1"/>
</dbReference>
<evidence type="ECO:0000256" key="1">
    <source>
        <dbReference type="SAM" id="MobiDB-lite"/>
    </source>
</evidence>
<protein>
    <submittedName>
        <fullName evidence="2">DUF6009 family protein</fullName>
    </submittedName>
</protein>
<feature type="compositionally biased region" description="Polar residues" evidence="1">
    <location>
        <begin position="88"/>
        <end position="97"/>
    </location>
</feature>
<feature type="compositionally biased region" description="Polar residues" evidence="1">
    <location>
        <begin position="105"/>
        <end position="117"/>
    </location>
</feature>
<organism evidence="2">
    <name type="scientific">Streptomyces sp. NBC_00003</name>
    <dbReference type="NCBI Taxonomy" id="2903608"/>
    <lineage>
        <taxon>Bacteria</taxon>
        <taxon>Bacillati</taxon>
        <taxon>Actinomycetota</taxon>
        <taxon>Actinomycetes</taxon>
        <taxon>Kitasatosporales</taxon>
        <taxon>Streptomycetaceae</taxon>
        <taxon>Streptomyces</taxon>
    </lineage>
</organism>
<reference evidence="2" key="1">
    <citation type="submission" date="2022-10" db="EMBL/GenBank/DDBJ databases">
        <title>The complete genomes of actinobacterial strains from the NBC collection.</title>
        <authorList>
            <person name="Joergensen T.S."/>
            <person name="Alvarez Arevalo M."/>
            <person name="Sterndorff E.B."/>
            <person name="Faurdal D."/>
            <person name="Vuksanovic O."/>
            <person name="Mourched A.-S."/>
            <person name="Charusanti P."/>
            <person name="Shaw S."/>
            <person name="Blin K."/>
            <person name="Weber T."/>
        </authorList>
    </citation>
    <scope>NUCLEOTIDE SEQUENCE</scope>
    <source>
        <strain evidence="2">NBC_00003</strain>
    </source>
</reference>
<evidence type="ECO:0000313" key="2">
    <source>
        <dbReference type="EMBL" id="WTW59349.1"/>
    </source>
</evidence>
<dbReference type="InterPro" id="IPR046051">
    <property type="entry name" value="DUF6009"/>
</dbReference>
<gene>
    <name evidence="2" type="ORF">OG549_01070</name>
</gene>
<dbReference type="AlphaFoldDB" id="A0AAU2UW49"/>